<organism evidence="1 2">
    <name type="scientific">Candidatus Cryptobacteroides avicola</name>
    <dbReference type="NCBI Taxonomy" id="2840757"/>
    <lineage>
        <taxon>Bacteria</taxon>
        <taxon>Pseudomonadati</taxon>
        <taxon>Bacteroidota</taxon>
        <taxon>Bacteroidia</taxon>
        <taxon>Bacteroidales</taxon>
        <taxon>Candidatus Cryptobacteroides</taxon>
    </lineage>
</organism>
<protein>
    <submittedName>
        <fullName evidence="1">Uncharacterized protein</fullName>
    </submittedName>
</protein>
<proteinExistence type="predicted"/>
<dbReference type="EMBL" id="JADILV010000067">
    <property type="protein sequence ID" value="MBO8484305.1"/>
    <property type="molecule type" value="Genomic_DNA"/>
</dbReference>
<dbReference type="Proteomes" id="UP000725002">
    <property type="component" value="Unassembled WGS sequence"/>
</dbReference>
<comment type="caution">
    <text evidence="1">The sequence shown here is derived from an EMBL/GenBank/DDBJ whole genome shotgun (WGS) entry which is preliminary data.</text>
</comment>
<evidence type="ECO:0000313" key="1">
    <source>
        <dbReference type="EMBL" id="MBO8484305.1"/>
    </source>
</evidence>
<sequence length="90" mass="10553">MVSRAKTESIPIQCKKRRNVIFFGEKIFPVEFGGLQVFEDSGAGAGKKNMQKSLEKVWRERKKVYLCNPVREMGVRERLREVPGWTWKDH</sequence>
<reference evidence="1" key="1">
    <citation type="submission" date="2020-10" db="EMBL/GenBank/DDBJ databases">
        <authorList>
            <person name="Gilroy R."/>
        </authorList>
    </citation>
    <scope>NUCLEOTIDE SEQUENCE</scope>
    <source>
        <strain evidence="1">G3-8215</strain>
    </source>
</reference>
<evidence type="ECO:0000313" key="2">
    <source>
        <dbReference type="Proteomes" id="UP000725002"/>
    </source>
</evidence>
<reference evidence="1" key="2">
    <citation type="journal article" date="2021" name="PeerJ">
        <title>Extensive microbial diversity within the chicken gut microbiome revealed by metagenomics and culture.</title>
        <authorList>
            <person name="Gilroy R."/>
            <person name="Ravi A."/>
            <person name="Getino M."/>
            <person name="Pursley I."/>
            <person name="Horton D.L."/>
            <person name="Alikhan N.F."/>
            <person name="Baker D."/>
            <person name="Gharbi K."/>
            <person name="Hall N."/>
            <person name="Watson M."/>
            <person name="Adriaenssens E.M."/>
            <person name="Foster-Nyarko E."/>
            <person name="Jarju S."/>
            <person name="Secka A."/>
            <person name="Antonio M."/>
            <person name="Oren A."/>
            <person name="Chaudhuri R.R."/>
            <person name="La Ragione R."/>
            <person name="Hildebrand F."/>
            <person name="Pallen M.J."/>
        </authorList>
    </citation>
    <scope>NUCLEOTIDE SEQUENCE</scope>
    <source>
        <strain evidence="1">G3-8215</strain>
    </source>
</reference>
<dbReference type="AlphaFoldDB" id="A0A940DSX1"/>
<gene>
    <name evidence="1" type="ORF">IAB75_09370</name>
</gene>
<name>A0A940DSX1_9BACT</name>
<accession>A0A940DSX1</accession>